<dbReference type="EMBL" id="JAUFRC010000001">
    <property type="protein sequence ID" value="MDN3713426.1"/>
    <property type="molecule type" value="Genomic_DNA"/>
</dbReference>
<dbReference type="Proteomes" id="UP001243846">
    <property type="component" value="Unassembled WGS sequence"/>
</dbReference>
<feature type="compositionally biased region" description="Polar residues" evidence="1">
    <location>
        <begin position="63"/>
        <end position="72"/>
    </location>
</feature>
<comment type="caution">
    <text evidence="2">The sequence shown here is derived from an EMBL/GenBank/DDBJ whole genome shotgun (WGS) entry which is preliminary data.</text>
</comment>
<organism evidence="2 3">
    <name type="scientific">Paracoccus cavernae</name>
    <dbReference type="NCBI Taxonomy" id="1571207"/>
    <lineage>
        <taxon>Bacteria</taxon>
        <taxon>Pseudomonadati</taxon>
        <taxon>Pseudomonadota</taxon>
        <taxon>Alphaproteobacteria</taxon>
        <taxon>Rhodobacterales</taxon>
        <taxon>Paracoccaceae</taxon>
        <taxon>Paracoccus</taxon>
    </lineage>
</organism>
<evidence type="ECO:0000256" key="1">
    <source>
        <dbReference type="SAM" id="MobiDB-lite"/>
    </source>
</evidence>
<feature type="region of interest" description="Disordered" evidence="1">
    <location>
        <begin position="1"/>
        <end position="73"/>
    </location>
</feature>
<sequence length="346" mass="38333">MYARVFPKGLGESNPRKGSNLSPFKPSSPKKQSNPLKRNKREKPEGLIFKPTFPNLQPVKPNLENQTTTGSRMNKRDRKMMIENGQGVVFSVDSNGVAAQMDLTASREIVRQHAKAQAARVNSERSRLDAVLDAAAIPAECGPDIIAAPARGGFRVDRQFTMVPNGVDENGLEKWAVAPTGYGHRSAIRAADIFDRMQAQALRAKRPMQLTPGQVAIGRRYRSLVEMLNADGCKLSSLDGSSGSADGGNWMDRRLEISGELAALRRRIGGQDALMVRRVRPSLRAVRDAGEDPRCKFSNLDVVERVCVDDFSVGDVLRHYRWQYNSRNMKAVLEALRAALVRMEGY</sequence>
<feature type="compositionally biased region" description="Low complexity" evidence="1">
    <location>
        <begin position="19"/>
        <end position="36"/>
    </location>
</feature>
<evidence type="ECO:0000313" key="3">
    <source>
        <dbReference type="Proteomes" id="UP001243846"/>
    </source>
</evidence>
<keyword evidence="3" id="KW-1185">Reference proteome</keyword>
<protein>
    <submittedName>
        <fullName evidence="2">Uncharacterized protein</fullName>
    </submittedName>
</protein>
<evidence type="ECO:0000313" key="2">
    <source>
        <dbReference type="EMBL" id="MDN3713426.1"/>
    </source>
</evidence>
<reference evidence="3" key="1">
    <citation type="journal article" date="2019" name="Int. J. Syst. Evol. Microbiol.">
        <title>The Global Catalogue of Microorganisms (GCM) 10K type strain sequencing project: providing services to taxonomists for standard genome sequencing and annotation.</title>
        <authorList>
            <consortium name="The Broad Institute Genomics Platform"/>
            <consortium name="The Broad Institute Genome Sequencing Center for Infectious Disease"/>
            <person name="Wu L."/>
            <person name="Ma J."/>
        </authorList>
    </citation>
    <scope>NUCLEOTIDE SEQUENCE [LARGE SCALE GENOMIC DNA]</scope>
    <source>
        <strain evidence="3">CECT 8482</strain>
    </source>
</reference>
<proteinExistence type="predicted"/>
<name>A0ABT8DAR5_9RHOB</name>
<gene>
    <name evidence="2" type="ORF">QWZ10_19865</name>
</gene>
<accession>A0ABT8DAR5</accession>